<evidence type="ECO:0000313" key="3">
    <source>
        <dbReference type="Proteomes" id="UP001430919"/>
    </source>
</evidence>
<reference evidence="2" key="1">
    <citation type="submission" date="2021-11" db="EMBL/GenBank/DDBJ databases">
        <title>Description of novel Flavobacterium species.</title>
        <authorList>
            <person name="Saticioglu I.B."/>
            <person name="Ay H."/>
            <person name="Altun S."/>
            <person name="Duman M."/>
        </authorList>
    </citation>
    <scope>NUCLEOTIDE SEQUENCE</scope>
    <source>
        <strain evidence="2">F-65</strain>
    </source>
</reference>
<protein>
    <submittedName>
        <fullName evidence="2">Uncharacterized protein</fullName>
    </submittedName>
</protein>
<organism evidence="2 3">
    <name type="scientific">Flavobacterium pisciphilum</name>
    <dbReference type="NCBI Taxonomy" id="2893755"/>
    <lineage>
        <taxon>Bacteria</taxon>
        <taxon>Pseudomonadati</taxon>
        <taxon>Bacteroidota</taxon>
        <taxon>Flavobacteriia</taxon>
        <taxon>Flavobacteriales</taxon>
        <taxon>Flavobacteriaceae</taxon>
        <taxon>Flavobacterium</taxon>
    </lineage>
</organism>
<evidence type="ECO:0000313" key="2">
    <source>
        <dbReference type="EMBL" id="MCC9072549.1"/>
    </source>
</evidence>
<feature type="chain" id="PRO_5046668017" evidence="1">
    <location>
        <begin position="19"/>
        <end position="160"/>
    </location>
</feature>
<dbReference type="RefSeq" id="WP_229989411.1">
    <property type="nucleotide sequence ID" value="NZ_JAJJMO010000001.1"/>
</dbReference>
<dbReference type="Proteomes" id="UP001430919">
    <property type="component" value="Unassembled WGS sequence"/>
</dbReference>
<sequence>MKILQKITFFAFAIFALATFSSCSNNDSSSEDEIEVEENFIKFKYKGNSYSFNPELSTSDAMNLMGYQGIDDTYKSVSLWMPLNASAGSHPIVYDLKKLNTTYQVEFKLLPEIGIAKVTSGTITITVIDSKKIQGTFNFSGTNGETAFTVTDGSFSFYRF</sequence>
<proteinExistence type="predicted"/>
<feature type="signal peptide" evidence="1">
    <location>
        <begin position="1"/>
        <end position="18"/>
    </location>
</feature>
<dbReference type="PROSITE" id="PS51257">
    <property type="entry name" value="PROKAR_LIPOPROTEIN"/>
    <property type="match status" value="1"/>
</dbReference>
<evidence type="ECO:0000256" key="1">
    <source>
        <dbReference type="SAM" id="SignalP"/>
    </source>
</evidence>
<name>A0ABS8MUU3_9FLAO</name>
<comment type="caution">
    <text evidence="2">The sequence shown here is derived from an EMBL/GenBank/DDBJ whole genome shotgun (WGS) entry which is preliminary data.</text>
</comment>
<gene>
    <name evidence="2" type="ORF">LNQ49_13265</name>
</gene>
<dbReference type="EMBL" id="JAJJMO010000001">
    <property type="protein sequence ID" value="MCC9072549.1"/>
    <property type="molecule type" value="Genomic_DNA"/>
</dbReference>
<keyword evidence="1" id="KW-0732">Signal</keyword>
<keyword evidence="3" id="KW-1185">Reference proteome</keyword>
<accession>A0ABS8MUU3</accession>